<dbReference type="InterPro" id="IPR012866">
    <property type="entry name" value="DUF1644"/>
</dbReference>
<feature type="compositionally biased region" description="Basic and acidic residues" evidence="1">
    <location>
        <begin position="23"/>
        <end position="37"/>
    </location>
</feature>
<sequence length="345" mass="40096">MVWAIGLAFKTRTAQNKLQEAFKMPKDRRSSSLDRFRASPYPPCYKKADKTKSKSPSPPIGNEKEWEEARCPICIDHPHNAVLLLCSSREKGCRPYMCDTSSRHSNCFDQFRKSTMNMNPNSLQQQQTKLVCPLCRGQINGWIVVDPARHFMNKKTRTCSSGTCDFTGNYSELRKHARRDHPCVRPTEVDPDKELEWRILREDMEHQDIFNMQFEFDDNEEPIDQVLEGLSELASPMWDIDLDFMSFLTNFETEFDNIFPEVDGNMVMDDWENMFGFLASSHEPEIRSRGGGQNRSREIGLTTTRRRSIRNGRQRANRSNQSSDTQQARMMTPWVDFLDIDSNLP</sequence>
<dbReference type="AlphaFoldDB" id="A0A9R1VDH2"/>
<dbReference type="GO" id="GO:0005634">
    <property type="term" value="C:nucleus"/>
    <property type="evidence" value="ECO:0000318"/>
    <property type="project" value="GO_Central"/>
</dbReference>
<feature type="region of interest" description="Disordered" evidence="1">
    <location>
        <begin position="23"/>
        <end position="63"/>
    </location>
</feature>
<dbReference type="EMBL" id="NBSK02000005">
    <property type="protein sequence ID" value="KAJ0203073.1"/>
    <property type="molecule type" value="Genomic_DNA"/>
</dbReference>
<keyword evidence="3" id="KW-1185">Reference proteome</keyword>
<evidence type="ECO:0000313" key="3">
    <source>
        <dbReference type="Proteomes" id="UP000235145"/>
    </source>
</evidence>
<evidence type="ECO:0000313" key="2">
    <source>
        <dbReference type="EMBL" id="KAJ0203073.1"/>
    </source>
</evidence>
<proteinExistence type="predicted"/>
<feature type="compositionally biased region" description="Basic residues" evidence="1">
    <location>
        <begin position="304"/>
        <end position="316"/>
    </location>
</feature>
<dbReference type="Pfam" id="PF07800">
    <property type="entry name" value="DUF1644"/>
    <property type="match status" value="1"/>
</dbReference>
<dbReference type="PANTHER" id="PTHR31197:SF36">
    <property type="entry name" value="ZINC FINGER, RING_FYVE_PHD-TYPE-RELATED"/>
    <property type="match status" value="1"/>
</dbReference>
<comment type="caution">
    <text evidence="2">The sequence shown here is derived from an EMBL/GenBank/DDBJ whole genome shotgun (WGS) entry which is preliminary data.</text>
</comment>
<name>A0A9R1VDH2_LACSA</name>
<dbReference type="PANTHER" id="PTHR31197">
    <property type="entry name" value="OS01G0612600 PROTEIN"/>
    <property type="match status" value="1"/>
</dbReference>
<evidence type="ECO:0000256" key="1">
    <source>
        <dbReference type="SAM" id="MobiDB-lite"/>
    </source>
</evidence>
<dbReference type="Proteomes" id="UP000235145">
    <property type="component" value="Unassembled WGS sequence"/>
</dbReference>
<organism evidence="2 3">
    <name type="scientific">Lactuca sativa</name>
    <name type="common">Garden lettuce</name>
    <dbReference type="NCBI Taxonomy" id="4236"/>
    <lineage>
        <taxon>Eukaryota</taxon>
        <taxon>Viridiplantae</taxon>
        <taxon>Streptophyta</taxon>
        <taxon>Embryophyta</taxon>
        <taxon>Tracheophyta</taxon>
        <taxon>Spermatophyta</taxon>
        <taxon>Magnoliopsida</taxon>
        <taxon>eudicotyledons</taxon>
        <taxon>Gunneridae</taxon>
        <taxon>Pentapetalae</taxon>
        <taxon>asterids</taxon>
        <taxon>campanulids</taxon>
        <taxon>Asterales</taxon>
        <taxon>Asteraceae</taxon>
        <taxon>Cichorioideae</taxon>
        <taxon>Cichorieae</taxon>
        <taxon>Lactucinae</taxon>
        <taxon>Lactuca</taxon>
    </lineage>
</organism>
<dbReference type="GO" id="GO:0003700">
    <property type="term" value="F:DNA-binding transcription factor activity"/>
    <property type="evidence" value="ECO:0000318"/>
    <property type="project" value="GO_Central"/>
</dbReference>
<accession>A0A9R1VDH2</accession>
<gene>
    <name evidence="2" type="ORF">LSAT_V11C500275780</name>
</gene>
<protein>
    <submittedName>
        <fullName evidence="2">Uncharacterized protein</fullName>
    </submittedName>
</protein>
<feature type="region of interest" description="Disordered" evidence="1">
    <location>
        <begin position="283"/>
        <end position="328"/>
    </location>
</feature>
<feature type="compositionally biased region" description="Polar residues" evidence="1">
    <location>
        <begin position="317"/>
        <end position="328"/>
    </location>
</feature>
<reference evidence="2 3" key="1">
    <citation type="journal article" date="2017" name="Nat. Commun.">
        <title>Genome assembly with in vitro proximity ligation data and whole-genome triplication in lettuce.</title>
        <authorList>
            <person name="Reyes-Chin-Wo S."/>
            <person name="Wang Z."/>
            <person name="Yang X."/>
            <person name="Kozik A."/>
            <person name="Arikit S."/>
            <person name="Song C."/>
            <person name="Xia L."/>
            <person name="Froenicke L."/>
            <person name="Lavelle D.O."/>
            <person name="Truco M.J."/>
            <person name="Xia R."/>
            <person name="Zhu S."/>
            <person name="Xu C."/>
            <person name="Xu H."/>
            <person name="Xu X."/>
            <person name="Cox K."/>
            <person name="Korf I."/>
            <person name="Meyers B.C."/>
            <person name="Michelmore R.W."/>
        </authorList>
    </citation>
    <scope>NUCLEOTIDE SEQUENCE [LARGE SCALE GENOMIC DNA]</scope>
    <source>
        <strain evidence="3">cv. Salinas</strain>
        <tissue evidence="2">Seedlings</tissue>
    </source>
</reference>